<keyword evidence="4" id="KW-0132">Cell division</keyword>
<evidence type="ECO:0000256" key="7">
    <source>
        <dbReference type="ARBA" id="ARBA00023306"/>
    </source>
</evidence>
<dbReference type="GeneTree" id="ENSGT00390000010028"/>
<protein>
    <submittedName>
        <fullName evidence="12">Cell division cycle associated 5</fullName>
    </submittedName>
</protein>
<gene>
    <name evidence="12" type="primary">CDCA5</name>
</gene>
<proteinExistence type="inferred from homology"/>
<dbReference type="GO" id="GO:0007064">
    <property type="term" value="P:mitotic sister chromatid cohesion"/>
    <property type="evidence" value="ECO:0007669"/>
    <property type="project" value="TreeGrafter"/>
</dbReference>
<evidence type="ECO:0000256" key="9">
    <source>
        <dbReference type="SAM" id="MobiDB-lite"/>
    </source>
</evidence>
<evidence type="ECO:0000256" key="4">
    <source>
        <dbReference type="ARBA" id="ARBA00022618"/>
    </source>
</evidence>
<evidence type="ECO:0000259" key="11">
    <source>
        <dbReference type="Pfam" id="PF25220"/>
    </source>
</evidence>
<reference evidence="12" key="2">
    <citation type="submission" date="2025-08" db="UniProtKB">
        <authorList>
            <consortium name="Ensembl"/>
        </authorList>
    </citation>
    <scope>IDENTIFICATION</scope>
</reference>
<dbReference type="Ensembl" id="ENSECRT00000009359.1">
    <property type="protein sequence ID" value="ENSECRP00000009211.1"/>
    <property type="gene ID" value="ENSECRG00000006178.1"/>
</dbReference>
<keyword evidence="5" id="KW-0498">Mitosis</keyword>
<evidence type="ECO:0000313" key="12">
    <source>
        <dbReference type="Ensembl" id="ENSECRP00000009211.1"/>
    </source>
</evidence>
<dbReference type="GO" id="GO:0031536">
    <property type="term" value="P:positive regulation of exit from mitosis"/>
    <property type="evidence" value="ECO:0007669"/>
    <property type="project" value="TreeGrafter"/>
</dbReference>
<evidence type="ECO:0000256" key="8">
    <source>
        <dbReference type="ARBA" id="ARBA00093465"/>
    </source>
</evidence>
<dbReference type="GO" id="GO:0007080">
    <property type="term" value="P:mitotic metaphase chromosome alignment"/>
    <property type="evidence" value="ECO:0007669"/>
    <property type="project" value="TreeGrafter"/>
</dbReference>
<evidence type="ECO:0000259" key="10">
    <source>
        <dbReference type="Pfam" id="PF09666"/>
    </source>
</evidence>
<accession>A0A8C4RZA8</accession>
<dbReference type="GO" id="GO:0005694">
    <property type="term" value="C:chromosome"/>
    <property type="evidence" value="ECO:0007669"/>
    <property type="project" value="UniProtKB-SubCell"/>
</dbReference>
<dbReference type="GO" id="GO:0006302">
    <property type="term" value="P:double-strand break repair"/>
    <property type="evidence" value="ECO:0007669"/>
    <property type="project" value="TreeGrafter"/>
</dbReference>
<dbReference type="Proteomes" id="UP000694620">
    <property type="component" value="Chromosome 1"/>
</dbReference>
<dbReference type="Pfam" id="PF09666">
    <property type="entry name" value="Sororin_middle"/>
    <property type="match status" value="1"/>
</dbReference>
<sequence length="285" mass="31710">MSNRKKRPACFSAKTENGKVRDNSLPLKVKSERNSLPEKMSMDVDTSAILPTPCLKRTITVRKIVPKKIQQQQVTDNPSTPRRSPRIASLPEINKENLKPASENSLDNIKTSVLSESKQILSPSKADIFPINLITEPEPATEPASCQDPQNLVWSKKARRSYSRLSNQSLSETSALNRSDDSSIASSRKDRSSLYGFNNLLSPTKNSDVPITNLQNNSVVPHQNLLISGFSEVDVDLQIPGVVVVKEKKKKKKKVQKIKLSELDDLAAQMNAEFEAAEKFDLCIE</sequence>
<keyword evidence="13" id="KW-1185">Reference proteome</keyword>
<dbReference type="GO" id="GO:0051301">
    <property type="term" value="P:cell division"/>
    <property type="evidence" value="ECO:0007669"/>
    <property type="project" value="UniProtKB-KW"/>
</dbReference>
<feature type="region of interest" description="Disordered" evidence="9">
    <location>
        <begin position="164"/>
        <end position="188"/>
    </location>
</feature>
<dbReference type="AlphaFoldDB" id="A0A8C4RZA8"/>
<feature type="compositionally biased region" description="Basic and acidic residues" evidence="9">
    <location>
        <begin position="29"/>
        <end position="40"/>
    </location>
</feature>
<evidence type="ECO:0000313" key="13">
    <source>
        <dbReference type="Proteomes" id="UP000694620"/>
    </source>
</evidence>
<evidence type="ECO:0000256" key="5">
    <source>
        <dbReference type="ARBA" id="ARBA00022776"/>
    </source>
</evidence>
<evidence type="ECO:0000256" key="6">
    <source>
        <dbReference type="ARBA" id="ARBA00023242"/>
    </source>
</evidence>
<keyword evidence="7" id="KW-0131">Cell cycle</keyword>
<feature type="region of interest" description="Disordered" evidence="9">
    <location>
        <begin position="69"/>
        <end position="104"/>
    </location>
</feature>
<comment type="subcellular location">
    <subcellularLocation>
        <location evidence="2">Chromosome</location>
    </subcellularLocation>
    <subcellularLocation>
        <location evidence="1">Nucleus</location>
    </subcellularLocation>
</comment>
<dbReference type="GO" id="GO:0005634">
    <property type="term" value="C:nucleus"/>
    <property type="evidence" value="ECO:0007669"/>
    <property type="project" value="UniProtKB-SubCell"/>
</dbReference>
<evidence type="ECO:0000256" key="2">
    <source>
        <dbReference type="ARBA" id="ARBA00004286"/>
    </source>
</evidence>
<dbReference type="PANTHER" id="PTHR31092:SF2">
    <property type="entry name" value="SORORIN"/>
    <property type="match status" value="1"/>
</dbReference>
<keyword evidence="3" id="KW-0158">Chromosome</keyword>
<feature type="region of interest" description="Disordered" evidence="9">
    <location>
        <begin position="1"/>
        <end position="40"/>
    </location>
</feature>
<dbReference type="OrthoDB" id="9949198at2759"/>
<feature type="domain" description="Sororin-like middle region" evidence="10">
    <location>
        <begin position="110"/>
        <end position="245"/>
    </location>
</feature>
<reference evidence="12" key="1">
    <citation type="submission" date="2021-06" db="EMBL/GenBank/DDBJ databases">
        <authorList>
            <consortium name="Wellcome Sanger Institute Data Sharing"/>
        </authorList>
    </citation>
    <scope>NUCLEOTIDE SEQUENCE [LARGE SCALE GENOMIC DNA]</scope>
</reference>
<dbReference type="InterPro" id="IPR057337">
    <property type="entry name" value="Sororin_C"/>
</dbReference>
<dbReference type="GeneID" id="114653735"/>
<evidence type="ECO:0000256" key="1">
    <source>
        <dbReference type="ARBA" id="ARBA00004123"/>
    </source>
</evidence>
<name>A0A8C4RZA8_ERPCA</name>
<feature type="domain" description="Sororin C-terminal region" evidence="11">
    <location>
        <begin position="262"/>
        <end position="285"/>
    </location>
</feature>
<dbReference type="InterPro" id="IPR018605">
    <property type="entry name" value="Sororin"/>
</dbReference>
<reference evidence="12" key="3">
    <citation type="submission" date="2025-09" db="UniProtKB">
        <authorList>
            <consortium name="Ensembl"/>
        </authorList>
    </citation>
    <scope>IDENTIFICATION</scope>
</reference>
<dbReference type="PANTHER" id="PTHR31092">
    <property type="entry name" value="SORORIN"/>
    <property type="match status" value="1"/>
</dbReference>
<organism evidence="12 13">
    <name type="scientific">Erpetoichthys calabaricus</name>
    <name type="common">Rope fish</name>
    <name type="synonym">Calamoichthys calabaricus</name>
    <dbReference type="NCBI Taxonomy" id="27687"/>
    <lineage>
        <taxon>Eukaryota</taxon>
        <taxon>Metazoa</taxon>
        <taxon>Chordata</taxon>
        <taxon>Craniata</taxon>
        <taxon>Vertebrata</taxon>
        <taxon>Euteleostomi</taxon>
        <taxon>Actinopterygii</taxon>
        <taxon>Polypteriformes</taxon>
        <taxon>Polypteridae</taxon>
        <taxon>Erpetoichthys</taxon>
    </lineage>
</organism>
<dbReference type="Pfam" id="PF25220">
    <property type="entry name" value="Sororin_C"/>
    <property type="match status" value="1"/>
</dbReference>
<dbReference type="RefSeq" id="XP_028660047.1">
    <property type="nucleotide sequence ID" value="XM_028804214.2"/>
</dbReference>
<dbReference type="InterPro" id="IPR057261">
    <property type="entry name" value="Sororin-like_M"/>
</dbReference>
<evidence type="ECO:0000256" key="3">
    <source>
        <dbReference type="ARBA" id="ARBA00022454"/>
    </source>
</evidence>
<feature type="compositionally biased region" description="Polar residues" evidence="9">
    <location>
        <begin position="164"/>
        <end position="177"/>
    </location>
</feature>
<comment type="similarity">
    <text evidence="8">Belongs to the sororin family.</text>
</comment>
<keyword evidence="6" id="KW-0539">Nucleus</keyword>